<evidence type="ECO:0000313" key="2">
    <source>
        <dbReference type="EMBL" id="OMJ12953.1"/>
    </source>
</evidence>
<sequence length="171" mass="19301">MNRLNFAVSTSIKRVSGIQASPSPFAAAASRLARIPANARFYAAKKEYYVDKDAQIGDYPNLPWIKAEEKTPYGWWDRQNRRNFGEVVHEHEDILGMQSNSVYYHPPWSKVLLQWVGFVSLLAGGAFLVYYIVPPPVAVPKFYPFNGLEKEMGGCKNRSLSDSIEIANSKL</sequence>
<dbReference type="EMBL" id="LSSM01005296">
    <property type="protein sequence ID" value="OMJ12953.1"/>
    <property type="molecule type" value="Genomic_DNA"/>
</dbReference>
<dbReference type="PANTHER" id="PTHR12840">
    <property type="entry name" value="NADH-UBIQUINONE OXIDOREDUCTASE ASHI SUBUNIT"/>
    <property type="match status" value="1"/>
</dbReference>
<keyword evidence="1" id="KW-1133">Transmembrane helix</keyword>
<comment type="caution">
    <text evidence="2">The sequence shown here is derived from an EMBL/GenBank/DDBJ whole genome shotgun (WGS) entry which is preliminary data.</text>
</comment>
<accession>A0A1R1XED4</accession>
<keyword evidence="1" id="KW-0472">Membrane</keyword>
<dbReference type="InterPro" id="IPR008699">
    <property type="entry name" value="NDUFB8"/>
</dbReference>
<proteinExistence type="predicted"/>
<dbReference type="Pfam" id="PF05821">
    <property type="entry name" value="NDUF_B8"/>
    <property type="match status" value="1"/>
</dbReference>
<gene>
    <name evidence="2" type="ORF">AYI69_g9197</name>
</gene>
<dbReference type="PANTHER" id="PTHR12840:SF1">
    <property type="entry name" value="NADH DEHYDROGENASE [UBIQUINONE] 1 BETA SUBCOMPLEX SUBUNIT 8, MITOCHONDRIAL"/>
    <property type="match status" value="1"/>
</dbReference>
<keyword evidence="2" id="KW-0830">Ubiquinone</keyword>
<dbReference type="AlphaFoldDB" id="A0A1R1XED4"/>
<organism evidence="2 3">
    <name type="scientific">Smittium culicis</name>
    <dbReference type="NCBI Taxonomy" id="133412"/>
    <lineage>
        <taxon>Eukaryota</taxon>
        <taxon>Fungi</taxon>
        <taxon>Fungi incertae sedis</taxon>
        <taxon>Zoopagomycota</taxon>
        <taxon>Kickxellomycotina</taxon>
        <taxon>Harpellomycetes</taxon>
        <taxon>Harpellales</taxon>
        <taxon>Legeriomycetaceae</taxon>
        <taxon>Smittium</taxon>
    </lineage>
</organism>
<keyword evidence="1" id="KW-0812">Transmembrane</keyword>
<dbReference type="GO" id="GO:0005739">
    <property type="term" value="C:mitochondrion"/>
    <property type="evidence" value="ECO:0007669"/>
    <property type="project" value="InterPro"/>
</dbReference>
<evidence type="ECO:0000313" key="3">
    <source>
        <dbReference type="Proteomes" id="UP000187429"/>
    </source>
</evidence>
<reference evidence="3" key="1">
    <citation type="submission" date="2017-01" db="EMBL/GenBank/DDBJ databases">
        <authorList>
            <person name="Wang Y."/>
            <person name="White M."/>
            <person name="Kvist S."/>
            <person name="Moncalvo J.-M."/>
        </authorList>
    </citation>
    <scope>NUCLEOTIDE SEQUENCE [LARGE SCALE GENOMIC DNA]</scope>
    <source>
        <strain evidence="3">ID-206-W2</strain>
    </source>
</reference>
<name>A0A1R1XED4_9FUNG</name>
<evidence type="ECO:0000256" key="1">
    <source>
        <dbReference type="SAM" id="Phobius"/>
    </source>
</evidence>
<keyword evidence="3" id="KW-1185">Reference proteome</keyword>
<protein>
    <submittedName>
        <fullName evidence="2">NADH dehydrogenase [ubiquinone] 1 beta subcomplex subunit 8, mitochondrial</fullName>
    </submittedName>
</protein>
<dbReference type="OrthoDB" id="2014058at2759"/>
<dbReference type="Proteomes" id="UP000187429">
    <property type="component" value="Unassembled WGS sequence"/>
</dbReference>
<feature type="transmembrane region" description="Helical" evidence="1">
    <location>
        <begin position="111"/>
        <end position="133"/>
    </location>
</feature>